<protein>
    <recommendedName>
        <fullName evidence="3">DUF4375 domain-containing protein</fullName>
    </recommendedName>
</protein>
<organism evidence="1 2">
    <name type="scientific">Flavobacterium cheonanense</name>
    <dbReference type="NCBI Taxonomy" id="706183"/>
    <lineage>
        <taxon>Bacteria</taxon>
        <taxon>Pseudomonadati</taxon>
        <taxon>Bacteroidota</taxon>
        <taxon>Flavobacteriia</taxon>
        <taxon>Flavobacteriales</taxon>
        <taxon>Flavobacteriaceae</taxon>
        <taxon>Flavobacterium</taxon>
    </lineage>
</organism>
<gene>
    <name evidence="1" type="ORF">GCM10022389_19830</name>
</gene>
<evidence type="ECO:0008006" key="3">
    <source>
        <dbReference type="Google" id="ProtNLM"/>
    </source>
</evidence>
<dbReference type="EMBL" id="BAABCT010000005">
    <property type="protein sequence ID" value="GAA4074320.1"/>
    <property type="molecule type" value="Genomic_DNA"/>
</dbReference>
<dbReference type="RefSeq" id="WP_344816554.1">
    <property type="nucleotide sequence ID" value="NZ_BAABCT010000005.1"/>
</dbReference>
<comment type="caution">
    <text evidence="1">The sequence shown here is derived from an EMBL/GenBank/DDBJ whole genome shotgun (WGS) entry which is preliminary data.</text>
</comment>
<reference evidence="2" key="1">
    <citation type="journal article" date="2019" name="Int. J. Syst. Evol. Microbiol.">
        <title>The Global Catalogue of Microorganisms (GCM) 10K type strain sequencing project: providing services to taxonomists for standard genome sequencing and annotation.</title>
        <authorList>
            <consortium name="The Broad Institute Genomics Platform"/>
            <consortium name="The Broad Institute Genome Sequencing Center for Infectious Disease"/>
            <person name="Wu L."/>
            <person name="Ma J."/>
        </authorList>
    </citation>
    <scope>NUCLEOTIDE SEQUENCE [LARGE SCALE GENOMIC DNA]</scope>
    <source>
        <strain evidence="2">JCM 17069</strain>
    </source>
</reference>
<keyword evidence="2" id="KW-1185">Reference proteome</keyword>
<name>A0ABP7VUK2_9FLAO</name>
<evidence type="ECO:0000313" key="1">
    <source>
        <dbReference type="EMBL" id="GAA4074320.1"/>
    </source>
</evidence>
<dbReference type="Proteomes" id="UP001500367">
    <property type="component" value="Unassembled WGS sequence"/>
</dbReference>
<accession>A0ABP7VUK2</accession>
<proteinExistence type="predicted"/>
<evidence type="ECO:0000313" key="2">
    <source>
        <dbReference type="Proteomes" id="UP001500367"/>
    </source>
</evidence>
<sequence>METNKAIEKVNVILNQIIDEHVAKFKKSKEFKVTPNYGYKKFYLDKIDGSYDNSIYSLIHYIMYQEGIYSNFLNADQLKELEMVIKEYPTSIYGPNEEEDENYEEIQYDFLDKVYSEGITCVAKRLLNEGFDVKDCYEDYLYDNEEE</sequence>